<evidence type="ECO:0000313" key="2">
    <source>
        <dbReference type="Proteomes" id="UP000095284"/>
    </source>
</evidence>
<organism evidence="2 3">
    <name type="scientific">Bursaphelenchus xylophilus</name>
    <name type="common">Pinewood nematode worm</name>
    <name type="synonym">Aphelenchoides xylophilus</name>
    <dbReference type="NCBI Taxonomy" id="6326"/>
    <lineage>
        <taxon>Eukaryota</taxon>
        <taxon>Metazoa</taxon>
        <taxon>Ecdysozoa</taxon>
        <taxon>Nematoda</taxon>
        <taxon>Chromadorea</taxon>
        <taxon>Rhabditida</taxon>
        <taxon>Tylenchina</taxon>
        <taxon>Tylenchomorpha</taxon>
        <taxon>Aphelenchoidea</taxon>
        <taxon>Aphelenchoididae</taxon>
        <taxon>Bursaphelenchus</taxon>
    </lineage>
</organism>
<evidence type="ECO:0000313" key="3">
    <source>
        <dbReference type="WBParaSite" id="BXY_0361000.1"/>
    </source>
</evidence>
<accession>A0A1I7RSA6</accession>
<dbReference type="AlphaFoldDB" id="A0A1I7RSA6"/>
<dbReference type="WBParaSite" id="BXY_0361000.1">
    <property type="protein sequence ID" value="BXY_0361000.1"/>
    <property type="gene ID" value="BXY_0361000"/>
</dbReference>
<dbReference type="Proteomes" id="UP000095284">
    <property type="component" value="Unplaced"/>
</dbReference>
<evidence type="ECO:0000256" key="1">
    <source>
        <dbReference type="SAM" id="MobiDB-lite"/>
    </source>
</evidence>
<proteinExistence type="predicted"/>
<sequence>MMSRSVRLSSTQRQNSKIFRADETKSGRNIPQKWRFTDNKKPLCLQYTNSFSRCPRKISSNLTRPKSRPNSVRVFNFLGKCRDILLEWLFLLHVKIFDFLLEPAEKLFPTEMNIQQEKNWLLVPPRKPQILKTRSMETTKRIIQWPSRRTWSEVR</sequence>
<name>A0A1I7RSA6_BURXY</name>
<feature type="region of interest" description="Disordered" evidence="1">
    <location>
        <begin position="1"/>
        <end position="25"/>
    </location>
</feature>
<protein>
    <submittedName>
        <fullName evidence="3">Uncharacterized protein</fullName>
    </submittedName>
</protein>
<feature type="compositionally biased region" description="Polar residues" evidence="1">
    <location>
        <begin position="1"/>
        <end position="17"/>
    </location>
</feature>
<reference evidence="3" key="1">
    <citation type="submission" date="2016-11" db="UniProtKB">
        <authorList>
            <consortium name="WormBaseParasite"/>
        </authorList>
    </citation>
    <scope>IDENTIFICATION</scope>
</reference>